<sequence>METEAKVLEAVVLLRQAGRLDLLKEGALAPTRPARRASAGVAAAVAACSPPRVAAADKVRGASRGAGAKGGQGEVLWAGTGWGIPKGFPGAGTRWTASELDPSSKMEGGAACFSGSAGF</sequence>
<name>A0AAV7TFT4_PLEWA</name>
<evidence type="ECO:0000313" key="1">
    <source>
        <dbReference type="EMBL" id="KAJ1175169.1"/>
    </source>
</evidence>
<dbReference type="Proteomes" id="UP001066276">
    <property type="component" value="Chromosome 3_2"/>
</dbReference>
<dbReference type="AlphaFoldDB" id="A0AAV7TFT4"/>
<gene>
    <name evidence="1" type="ORF">NDU88_000460</name>
</gene>
<dbReference type="EMBL" id="JANPWB010000006">
    <property type="protein sequence ID" value="KAJ1175169.1"/>
    <property type="molecule type" value="Genomic_DNA"/>
</dbReference>
<accession>A0AAV7TFT4</accession>
<comment type="caution">
    <text evidence="1">The sequence shown here is derived from an EMBL/GenBank/DDBJ whole genome shotgun (WGS) entry which is preliminary data.</text>
</comment>
<keyword evidence="2" id="KW-1185">Reference proteome</keyword>
<evidence type="ECO:0000313" key="2">
    <source>
        <dbReference type="Proteomes" id="UP001066276"/>
    </source>
</evidence>
<protein>
    <submittedName>
        <fullName evidence="1">Uncharacterized protein</fullName>
    </submittedName>
</protein>
<proteinExistence type="predicted"/>
<reference evidence="1" key="1">
    <citation type="journal article" date="2022" name="bioRxiv">
        <title>Sequencing and chromosome-scale assembly of the giantPleurodeles waltlgenome.</title>
        <authorList>
            <person name="Brown T."/>
            <person name="Elewa A."/>
            <person name="Iarovenko S."/>
            <person name="Subramanian E."/>
            <person name="Araus A.J."/>
            <person name="Petzold A."/>
            <person name="Susuki M."/>
            <person name="Suzuki K.-i.T."/>
            <person name="Hayashi T."/>
            <person name="Toyoda A."/>
            <person name="Oliveira C."/>
            <person name="Osipova E."/>
            <person name="Leigh N.D."/>
            <person name="Simon A."/>
            <person name="Yun M.H."/>
        </authorList>
    </citation>
    <scope>NUCLEOTIDE SEQUENCE</scope>
    <source>
        <strain evidence="1">20211129_DDA</strain>
        <tissue evidence="1">Liver</tissue>
    </source>
</reference>
<organism evidence="1 2">
    <name type="scientific">Pleurodeles waltl</name>
    <name type="common">Iberian ribbed newt</name>
    <dbReference type="NCBI Taxonomy" id="8319"/>
    <lineage>
        <taxon>Eukaryota</taxon>
        <taxon>Metazoa</taxon>
        <taxon>Chordata</taxon>
        <taxon>Craniata</taxon>
        <taxon>Vertebrata</taxon>
        <taxon>Euteleostomi</taxon>
        <taxon>Amphibia</taxon>
        <taxon>Batrachia</taxon>
        <taxon>Caudata</taxon>
        <taxon>Salamandroidea</taxon>
        <taxon>Salamandridae</taxon>
        <taxon>Pleurodelinae</taxon>
        <taxon>Pleurodeles</taxon>
    </lineage>
</organism>